<dbReference type="Gene3D" id="3.40.1440.10">
    <property type="entry name" value="GIY-YIG endonuclease"/>
    <property type="match status" value="1"/>
</dbReference>
<dbReference type="PROSITE" id="PS50164">
    <property type="entry name" value="GIY_YIG"/>
    <property type="match status" value="1"/>
</dbReference>
<dbReference type="HOGENOM" id="CLU_135650_3_1_0"/>
<dbReference type="InterPro" id="IPR035901">
    <property type="entry name" value="GIY-YIG_endonuc_sf"/>
</dbReference>
<reference evidence="3 4" key="2">
    <citation type="journal article" date="2011" name="J. Bacteriol.">
        <title>Genome Sequence of Kosmotoga olearia Strain TBF 19.5.1, a Thermophilic Bacterium with a Wide Growth Temperature Range, Isolated from the Troll B Oil Platform in the North Sea.</title>
        <authorList>
            <person name="Swithers K.S."/>
            <person name="Dipippo J.L."/>
            <person name="Bruce D.C."/>
            <person name="Detter C."/>
            <person name="Tapia R."/>
            <person name="Han S."/>
            <person name="Goodwin L.A."/>
            <person name="Han J."/>
            <person name="Woyke T."/>
            <person name="Pitluck S."/>
            <person name="Pennacchio L."/>
            <person name="Nolan M."/>
            <person name="Mikhailova N."/>
            <person name="Land M.L."/>
            <person name="Nesbo C.L."/>
            <person name="Gogarten J.P."/>
            <person name="Noll K.M."/>
        </authorList>
    </citation>
    <scope>NUCLEOTIDE SEQUENCE [LARGE SCALE GENOMIC DNA]</scope>
    <source>
        <strain evidence="4">ATCC BAA-1733 / DSM 21960 / TBF 19.5.1</strain>
    </source>
</reference>
<comment type="similarity">
    <text evidence="1">Belongs to the UPF0213 family.</text>
</comment>
<accession>C5CID1</accession>
<keyword evidence="4" id="KW-1185">Reference proteome</keyword>
<dbReference type="InterPro" id="IPR050190">
    <property type="entry name" value="UPF0213_domain"/>
</dbReference>
<reference evidence="3 4" key="1">
    <citation type="submission" date="2009-06" db="EMBL/GenBank/DDBJ databases">
        <title>Complete sequence of Thermotogales bacterium TBF 19.5.1.</title>
        <authorList>
            <consortium name="US DOE Joint Genome Institute"/>
            <person name="Lucas S."/>
            <person name="Copeland A."/>
            <person name="Lapidus A."/>
            <person name="Glavina del Rio T."/>
            <person name="Tice H."/>
            <person name="Bruce D."/>
            <person name="Goodwin L."/>
            <person name="Pitluck S."/>
            <person name="Chertkov O."/>
            <person name="Brettin T."/>
            <person name="Detter J.C."/>
            <person name="Han C."/>
            <person name="Schmutz J."/>
            <person name="Larimer F."/>
            <person name="Land M."/>
            <person name="Hauser L."/>
            <person name="Kyrpides N."/>
            <person name="Ovchinnikova G."/>
            <person name="Noll K."/>
        </authorList>
    </citation>
    <scope>NUCLEOTIDE SEQUENCE [LARGE SCALE GENOMIC DNA]</scope>
    <source>
        <strain evidence="4">ATCC BAA-1733 / DSM 21960 / TBF 19.5.1</strain>
    </source>
</reference>
<evidence type="ECO:0000256" key="1">
    <source>
        <dbReference type="ARBA" id="ARBA00007435"/>
    </source>
</evidence>
<evidence type="ECO:0000313" key="4">
    <source>
        <dbReference type="Proteomes" id="UP000002382"/>
    </source>
</evidence>
<evidence type="ECO:0000313" key="3">
    <source>
        <dbReference type="EMBL" id="ACR78865.1"/>
    </source>
</evidence>
<dbReference type="Pfam" id="PF01541">
    <property type="entry name" value="GIY-YIG"/>
    <property type="match status" value="1"/>
</dbReference>
<dbReference type="InterPro" id="IPR000305">
    <property type="entry name" value="GIY-YIG_endonuc"/>
</dbReference>
<dbReference type="SUPFAM" id="SSF82771">
    <property type="entry name" value="GIY-YIG endonuclease"/>
    <property type="match status" value="1"/>
</dbReference>
<dbReference type="STRING" id="521045.Kole_0139"/>
<name>C5CID1_KOSOT</name>
<dbReference type="SMART" id="SM00465">
    <property type="entry name" value="GIYc"/>
    <property type="match status" value="1"/>
</dbReference>
<evidence type="ECO:0000259" key="2">
    <source>
        <dbReference type="PROSITE" id="PS50164"/>
    </source>
</evidence>
<dbReference type="CDD" id="cd10448">
    <property type="entry name" value="GIY-YIG_unchar_3"/>
    <property type="match status" value="1"/>
</dbReference>
<dbReference type="RefSeq" id="WP_012744653.1">
    <property type="nucleotide sequence ID" value="NC_012785.1"/>
</dbReference>
<dbReference type="Proteomes" id="UP000002382">
    <property type="component" value="Chromosome"/>
</dbReference>
<sequence length="98" mass="11586">MNPGFVYIMSNPGRTTFYIGVTNNLLRRVKEHKSKKIEGFASKYNCVDIVYYESFEQISSAIEREKQLKTWKRQWKIALIEKVNPEMRDLYEDILCGS</sequence>
<dbReference type="EMBL" id="CP001634">
    <property type="protein sequence ID" value="ACR78865.1"/>
    <property type="molecule type" value="Genomic_DNA"/>
</dbReference>
<gene>
    <name evidence="3" type="ordered locus">Kole_0139</name>
</gene>
<dbReference type="AlphaFoldDB" id="C5CID1"/>
<dbReference type="KEGG" id="kol:Kole_0139"/>
<dbReference type="OrthoDB" id="9807770at2"/>
<dbReference type="eggNOG" id="COG2827">
    <property type="taxonomic scope" value="Bacteria"/>
</dbReference>
<dbReference type="PANTHER" id="PTHR34477">
    <property type="entry name" value="UPF0213 PROTEIN YHBQ"/>
    <property type="match status" value="1"/>
</dbReference>
<feature type="domain" description="GIY-YIG" evidence="2">
    <location>
        <begin position="2"/>
        <end position="78"/>
    </location>
</feature>
<organism evidence="3 4">
    <name type="scientific">Kosmotoga olearia (strain ATCC BAA-1733 / DSM 21960 / TBF 19.5.1)</name>
    <dbReference type="NCBI Taxonomy" id="521045"/>
    <lineage>
        <taxon>Bacteria</taxon>
        <taxon>Thermotogati</taxon>
        <taxon>Thermotogota</taxon>
        <taxon>Thermotogae</taxon>
        <taxon>Kosmotogales</taxon>
        <taxon>Kosmotogaceae</taxon>
        <taxon>Kosmotoga</taxon>
    </lineage>
</organism>
<proteinExistence type="inferred from homology"/>
<protein>
    <submittedName>
        <fullName evidence="3">Excinuclease ABC C subunit domain protein</fullName>
    </submittedName>
</protein>
<dbReference type="PANTHER" id="PTHR34477:SF5">
    <property type="entry name" value="BSL5627 PROTEIN"/>
    <property type="match status" value="1"/>
</dbReference>